<evidence type="ECO:0000313" key="1">
    <source>
        <dbReference type="EMBL" id="JAQ07025.1"/>
    </source>
</evidence>
<name>A0A146M231_LYGHE</name>
<dbReference type="EMBL" id="GDHC01011604">
    <property type="protein sequence ID" value="JAQ07025.1"/>
    <property type="molecule type" value="Transcribed_RNA"/>
</dbReference>
<organism evidence="2">
    <name type="scientific">Lygus hesperus</name>
    <name type="common">Western plant bug</name>
    <dbReference type="NCBI Taxonomy" id="30085"/>
    <lineage>
        <taxon>Eukaryota</taxon>
        <taxon>Metazoa</taxon>
        <taxon>Ecdysozoa</taxon>
        <taxon>Arthropoda</taxon>
        <taxon>Hexapoda</taxon>
        <taxon>Insecta</taxon>
        <taxon>Pterygota</taxon>
        <taxon>Neoptera</taxon>
        <taxon>Paraneoptera</taxon>
        <taxon>Hemiptera</taxon>
        <taxon>Heteroptera</taxon>
        <taxon>Panheteroptera</taxon>
        <taxon>Cimicomorpha</taxon>
        <taxon>Miridae</taxon>
        <taxon>Mirini</taxon>
        <taxon>Lygus</taxon>
    </lineage>
</organism>
<proteinExistence type="predicted"/>
<protein>
    <submittedName>
        <fullName evidence="2">Uncharacterized protein</fullName>
    </submittedName>
</protein>
<dbReference type="EMBL" id="GDHC01005763">
    <property type="protein sequence ID" value="JAQ12866.1"/>
    <property type="molecule type" value="Transcribed_RNA"/>
</dbReference>
<evidence type="ECO:0000313" key="2">
    <source>
        <dbReference type="EMBL" id="JAQ12866.1"/>
    </source>
</evidence>
<reference evidence="2" key="1">
    <citation type="journal article" date="2016" name="Gigascience">
        <title>De novo construction of an expanded transcriptome assembly for the western tarnished plant bug, Lygus hesperus.</title>
        <authorList>
            <person name="Tassone E.E."/>
            <person name="Geib S.M."/>
            <person name="Hall B."/>
            <person name="Fabrick J.A."/>
            <person name="Brent C.S."/>
            <person name="Hull J.J."/>
        </authorList>
    </citation>
    <scope>NUCLEOTIDE SEQUENCE</scope>
</reference>
<dbReference type="AlphaFoldDB" id="A0A146M231"/>
<accession>A0A146M231</accession>
<gene>
    <name evidence="2" type="ORF">g.12218</name>
    <name evidence="1" type="ORF">g.12219</name>
</gene>
<sequence>MGEQIRVWRHLPPPHYPVNFHTQYNNASVPASELLKQPYSKFLFPQKLSTEGWDISLWEPILHYRDIVLKSYSMYMSHLESSTVCCNLSVQDLGIDTVAFEHTRQSYVDRVRVLKDRGVGCVPSLPHGRPWVMQHTQRPIQQHEGSSTSPQKFTLTCVGENYENFLRF</sequence>